<dbReference type="HOGENOM" id="CLU_018202_1_1_1"/>
<protein>
    <recommendedName>
        <fullName evidence="2 5">Proline dehydrogenase</fullName>
        <ecNumber evidence="2 5">1.5.5.2</ecNumber>
    </recommendedName>
</protein>
<dbReference type="AlphaFoldDB" id="K1VN82"/>
<dbReference type="SUPFAM" id="SSF51730">
    <property type="entry name" value="FAD-linked oxidoreductase"/>
    <property type="match status" value="1"/>
</dbReference>
<dbReference type="GO" id="GO:0071949">
    <property type="term" value="F:FAD binding"/>
    <property type="evidence" value="ECO:0007669"/>
    <property type="project" value="TreeGrafter"/>
</dbReference>
<keyword evidence="9" id="KW-1185">Reference proteome</keyword>
<dbReference type="InterPro" id="IPR015659">
    <property type="entry name" value="Proline_oxidase"/>
</dbReference>
<comment type="similarity">
    <text evidence="1 5">Belongs to the proline oxidase family.</text>
</comment>
<dbReference type="EC" id="1.5.5.2" evidence="2 5"/>
<dbReference type="Proteomes" id="UP000006757">
    <property type="component" value="Unassembled WGS sequence"/>
</dbReference>
<dbReference type="PANTHER" id="PTHR13914:SF0">
    <property type="entry name" value="PROLINE DEHYDROGENASE 1, MITOCHONDRIAL"/>
    <property type="match status" value="1"/>
</dbReference>
<comment type="cofactor">
    <cofactor evidence="5">
        <name>FAD</name>
        <dbReference type="ChEBI" id="CHEBI:57692"/>
    </cofactor>
</comment>
<evidence type="ECO:0000313" key="8">
    <source>
        <dbReference type="EMBL" id="EKD02106.1"/>
    </source>
</evidence>
<keyword evidence="5" id="KW-0285">Flavoprotein</keyword>
<dbReference type="PANTHER" id="PTHR13914">
    <property type="entry name" value="PROLINE OXIDASE"/>
    <property type="match status" value="1"/>
</dbReference>
<evidence type="ECO:0000256" key="6">
    <source>
        <dbReference type="SAM" id="MobiDB-lite"/>
    </source>
</evidence>
<keyword evidence="5" id="KW-0274">FAD</keyword>
<dbReference type="STRING" id="1220162.K1VN82"/>
<dbReference type="eggNOG" id="KOG0186">
    <property type="taxonomic scope" value="Eukaryota"/>
</dbReference>
<dbReference type="GO" id="GO:0005739">
    <property type="term" value="C:mitochondrion"/>
    <property type="evidence" value="ECO:0007669"/>
    <property type="project" value="TreeGrafter"/>
</dbReference>
<organism evidence="8 9">
    <name type="scientific">Trichosporon asahii var. asahii (strain CBS 8904)</name>
    <name type="common">Yeast</name>
    <dbReference type="NCBI Taxonomy" id="1220162"/>
    <lineage>
        <taxon>Eukaryota</taxon>
        <taxon>Fungi</taxon>
        <taxon>Dikarya</taxon>
        <taxon>Basidiomycota</taxon>
        <taxon>Agaricomycotina</taxon>
        <taxon>Tremellomycetes</taxon>
        <taxon>Trichosporonales</taxon>
        <taxon>Trichosporonaceae</taxon>
        <taxon>Trichosporon</taxon>
    </lineage>
</organism>
<dbReference type="GO" id="GO:0004657">
    <property type="term" value="F:proline dehydrogenase activity"/>
    <property type="evidence" value="ECO:0007669"/>
    <property type="project" value="UniProtKB-EC"/>
</dbReference>
<keyword evidence="4 5" id="KW-0642">Proline metabolism</keyword>
<dbReference type="FunCoup" id="K1VN82">
    <property type="interactions" value="217"/>
</dbReference>
<comment type="catalytic activity">
    <reaction evidence="5">
        <text>L-proline + a quinone = (S)-1-pyrroline-5-carboxylate + a quinol + H(+)</text>
        <dbReference type="Rhea" id="RHEA:23784"/>
        <dbReference type="ChEBI" id="CHEBI:15378"/>
        <dbReference type="ChEBI" id="CHEBI:17388"/>
        <dbReference type="ChEBI" id="CHEBI:24646"/>
        <dbReference type="ChEBI" id="CHEBI:60039"/>
        <dbReference type="ChEBI" id="CHEBI:132124"/>
        <dbReference type="EC" id="1.5.5.2"/>
    </reaction>
</comment>
<evidence type="ECO:0000256" key="1">
    <source>
        <dbReference type="ARBA" id="ARBA00005869"/>
    </source>
</evidence>
<evidence type="ECO:0000313" key="9">
    <source>
        <dbReference type="Proteomes" id="UP000006757"/>
    </source>
</evidence>
<dbReference type="EMBL" id="AMBO01000297">
    <property type="protein sequence ID" value="EKD02106.1"/>
    <property type="molecule type" value="Genomic_DNA"/>
</dbReference>
<dbReference type="Pfam" id="PF01619">
    <property type="entry name" value="Pro_dh"/>
    <property type="match status" value="1"/>
</dbReference>
<evidence type="ECO:0000256" key="4">
    <source>
        <dbReference type="ARBA" id="ARBA00023062"/>
    </source>
</evidence>
<sequence>MLSRSPLRLFSRSFGGRVQPLKATKPIKARPVTSAAPAPSASSGSHHQGHHQHGNNQHQRWRFGRYAAVPLVVATGAVMTLRSRAKAEEPTSGGLSGISGVPASALVRAYLVYTLCGFPTLIDISPKLLDVCTKSPIPGVKQVTEAIIRRTFFDQFVAGEDIPECIRSVNELGARGIGGVLNYSAEAEHDDGKHGDSHRAAEDANYQESYHAIEALGRHEASLPPAAQGSASYAIKLSGLIDIDILERASNTLVRMRPLAGDKSLTDAPYPGVPQVCDAVVIAPSDTTSSRAMIPSVSGAIEPTGILASDPDVSDSDLAELKVFWEKMRRLSDLAADSNVRLMIDAEYAATQPAMDALTQLLSMEYNRPRPGKPYHGPIIFGTYQSYLRRAPHLLDSALKHAEENGYALGIKIVRGAYFVKERKRWLKDGRTGADPIWPDKPATDAAYNQSVSKIVSTLQRQLAGPRPDLALSVVFATHNPESVAHVTEELKRAGLAEPSAETEYTGRLRLRDDVRGRLFVAQLFGMRDDITDGVVQTFDSGAVPVALKYIAYGKLDEVLPFLARRAIENKAVMAGEGGASVERKRVSDELWRRLVNA</sequence>
<keyword evidence="3 5" id="KW-0560">Oxidoreductase</keyword>
<reference evidence="8 9" key="1">
    <citation type="journal article" date="2012" name="Eukaryot. Cell">
        <title>Genome sequence of the Trichosporon asahii environmental strain CBS 8904.</title>
        <authorList>
            <person name="Yang R.Y."/>
            <person name="Li H.T."/>
            <person name="Zhu H."/>
            <person name="Zhou G.P."/>
            <person name="Wang M."/>
            <person name="Wang L."/>
        </authorList>
    </citation>
    <scope>NUCLEOTIDE SEQUENCE [LARGE SCALE GENOMIC DNA]</scope>
    <source>
        <strain evidence="8 9">CBS 8904</strain>
    </source>
</reference>
<name>K1VN82_TRIAC</name>
<dbReference type="InterPro" id="IPR029041">
    <property type="entry name" value="FAD-linked_oxidoreductase-like"/>
</dbReference>
<evidence type="ECO:0000259" key="7">
    <source>
        <dbReference type="Pfam" id="PF01619"/>
    </source>
</evidence>
<comment type="caution">
    <text evidence="8">The sequence shown here is derived from an EMBL/GenBank/DDBJ whole genome shotgun (WGS) entry which is preliminary data.</text>
</comment>
<accession>K1VN82</accession>
<proteinExistence type="inferred from homology"/>
<dbReference type="InParanoid" id="K1VN82"/>
<evidence type="ECO:0000256" key="2">
    <source>
        <dbReference type="ARBA" id="ARBA00012695"/>
    </source>
</evidence>
<dbReference type="InterPro" id="IPR002872">
    <property type="entry name" value="Proline_DH_dom"/>
</dbReference>
<dbReference type="OMA" id="WMQDAAD"/>
<comment type="function">
    <text evidence="5">Converts proline to delta-1-pyrroline-5-carboxylate.</text>
</comment>
<evidence type="ECO:0000256" key="3">
    <source>
        <dbReference type="ARBA" id="ARBA00023002"/>
    </source>
</evidence>
<evidence type="ECO:0000256" key="5">
    <source>
        <dbReference type="RuleBase" id="RU364054"/>
    </source>
</evidence>
<dbReference type="GO" id="GO:0010133">
    <property type="term" value="P:L-proline catabolic process to L-glutamate"/>
    <property type="evidence" value="ECO:0007669"/>
    <property type="project" value="TreeGrafter"/>
</dbReference>
<dbReference type="Gene3D" id="3.20.20.220">
    <property type="match status" value="1"/>
</dbReference>
<feature type="domain" description="Proline dehydrogenase" evidence="7">
    <location>
        <begin position="167"/>
        <end position="573"/>
    </location>
</feature>
<feature type="compositionally biased region" description="Basic residues" evidence="6">
    <location>
        <begin position="47"/>
        <end position="58"/>
    </location>
</feature>
<dbReference type="OrthoDB" id="5464at2759"/>
<gene>
    <name evidence="8" type="ORF">A1Q2_03608</name>
</gene>
<feature type="region of interest" description="Disordered" evidence="6">
    <location>
        <begin position="21"/>
        <end position="58"/>
    </location>
</feature>
<feature type="compositionally biased region" description="Low complexity" evidence="6">
    <location>
        <begin position="34"/>
        <end position="46"/>
    </location>
</feature>